<dbReference type="Proteomes" id="UP000323930">
    <property type="component" value="Unassembled WGS sequence"/>
</dbReference>
<comment type="caution">
    <text evidence="2">The sequence shown here is derived from an EMBL/GenBank/DDBJ whole genome shotgun (WGS) entry which is preliminary data.</text>
</comment>
<keyword evidence="3" id="KW-1185">Reference proteome</keyword>
<reference evidence="2 3" key="1">
    <citation type="submission" date="2019-08" db="EMBL/GenBank/DDBJ databases">
        <title>Seonamhaeicola sediminis sp. nov., isolated from marine sediment.</title>
        <authorList>
            <person name="Cao W.R."/>
        </authorList>
    </citation>
    <scope>NUCLEOTIDE SEQUENCE [LARGE SCALE GENOMIC DNA]</scope>
    <source>
        <strain evidence="2 3">B011</strain>
    </source>
</reference>
<accession>A0A5D0JAT8</accession>
<dbReference type="Pfam" id="PF01497">
    <property type="entry name" value="Peripla_BP_2"/>
    <property type="match status" value="1"/>
</dbReference>
<dbReference type="PANTHER" id="PTHR30535:SF34">
    <property type="entry name" value="MOLYBDATE-BINDING PROTEIN MOLA"/>
    <property type="match status" value="1"/>
</dbReference>
<dbReference type="RefSeq" id="WP_148539837.1">
    <property type="nucleotide sequence ID" value="NZ_VSDQ01000163.1"/>
</dbReference>
<evidence type="ECO:0000313" key="2">
    <source>
        <dbReference type="EMBL" id="TYA92230.1"/>
    </source>
</evidence>
<dbReference type="PANTHER" id="PTHR30535">
    <property type="entry name" value="VITAMIN B12-BINDING PROTEIN"/>
    <property type="match status" value="1"/>
</dbReference>
<gene>
    <name evidence="2" type="ORF">FUA24_02015</name>
</gene>
<name>A0A5D0JAT8_9FLAO</name>
<dbReference type="GO" id="GO:0071281">
    <property type="term" value="P:cellular response to iron ion"/>
    <property type="evidence" value="ECO:0007669"/>
    <property type="project" value="TreeGrafter"/>
</dbReference>
<protein>
    <submittedName>
        <fullName evidence="2">ABC transporter substrate-binding protein</fullName>
    </submittedName>
</protein>
<organism evidence="2 3">
    <name type="scientific">Seonamhaeicola marinus</name>
    <dbReference type="NCBI Taxonomy" id="1912246"/>
    <lineage>
        <taxon>Bacteria</taxon>
        <taxon>Pseudomonadati</taxon>
        <taxon>Bacteroidota</taxon>
        <taxon>Flavobacteriia</taxon>
        <taxon>Flavobacteriales</taxon>
        <taxon>Flavobacteriaceae</taxon>
    </lineage>
</organism>
<sequence length="379" mass="42991">MRLFTFFLVCSLALSACKKDNGQKPNLPDQKSEKVTLKYAKGFSITNYESYKEIVVTSPWPKSQDTFRYILSKEGHKNPEFLNANALVQLPVENVVVMSTTNIPTLEYLNIDNKLVGFPNTKFISSEKTRSRIDTGEIKDLNSDLDLNMELLIDLQPDLVVGFSVNGNNKTLNQIEKFEIPVVLDGAWTEKHPLGRAEWIKFIAAFFNKEKEADSIFNTIESSYLKAKELAANVNNKPVVFSGSMFKDVWNVPGGKSFVAKYLEDANVDYLWKDSNANGSLQLNFENVLDKAQGAQFWIGAGSFQTKSQMIEQHKGYSYFEAFKTNNIYTYTNKIGPGGGLLYYELGPLRPDLILKDIINIAHPNLLEDYNNFFFKRLD</sequence>
<dbReference type="InterPro" id="IPR050902">
    <property type="entry name" value="ABC_Transporter_SBP"/>
</dbReference>
<dbReference type="SUPFAM" id="SSF53807">
    <property type="entry name" value="Helical backbone' metal receptor"/>
    <property type="match status" value="1"/>
</dbReference>
<evidence type="ECO:0000259" key="1">
    <source>
        <dbReference type="PROSITE" id="PS50983"/>
    </source>
</evidence>
<proteinExistence type="predicted"/>
<dbReference type="PROSITE" id="PS50983">
    <property type="entry name" value="FE_B12_PBP"/>
    <property type="match status" value="1"/>
</dbReference>
<dbReference type="OrthoDB" id="9812528at2"/>
<feature type="domain" description="Fe/B12 periplasmic-binding" evidence="1">
    <location>
        <begin position="94"/>
        <end position="366"/>
    </location>
</feature>
<dbReference type="PROSITE" id="PS51257">
    <property type="entry name" value="PROKAR_LIPOPROTEIN"/>
    <property type="match status" value="1"/>
</dbReference>
<dbReference type="Gene3D" id="3.40.50.1980">
    <property type="entry name" value="Nitrogenase molybdenum iron protein domain"/>
    <property type="match status" value="2"/>
</dbReference>
<dbReference type="InterPro" id="IPR002491">
    <property type="entry name" value="ABC_transptr_periplasmic_BD"/>
</dbReference>
<dbReference type="EMBL" id="VSDQ01000163">
    <property type="protein sequence ID" value="TYA92230.1"/>
    <property type="molecule type" value="Genomic_DNA"/>
</dbReference>
<evidence type="ECO:0000313" key="3">
    <source>
        <dbReference type="Proteomes" id="UP000323930"/>
    </source>
</evidence>
<dbReference type="AlphaFoldDB" id="A0A5D0JAT8"/>